<name>A0A549SFU7_METSR</name>
<dbReference type="RefSeq" id="WP_142864232.1">
    <property type="nucleotide sequence ID" value="NZ_VJMF01000082.1"/>
</dbReference>
<evidence type="ECO:0000256" key="1">
    <source>
        <dbReference type="SAM" id="Phobius"/>
    </source>
</evidence>
<feature type="signal peptide" evidence="2">
    <location>
        <begin position="1"/>
        <end position="20"/>
    </location>
</feature>
<dbReference type="EMBL" id="VJMF01000082">
    <property type="protein sequence ID" value="TRL28505.1"/>
    <property type="molecule type" value="Genomic_DNA"/>
</dbReference>
<proteinExistence type="predicted"/>
<evidence type="ECO:0000313" key="3">
    <source>
        <dbReference type="EMBL" id="TRL28505.1"/>
    </source>
</evidence>
<keyword evidence="1" id="KW-0812">Transmembrane</keyword>
<sequence length="81" mass="8453">MRKYLFVAAFLSIGSQSAWAQERVLDGALGGIAGAVVAGPIGLVAGAITGVTAGPAISSSWGLSGSRRHAYHRRRRHHVSR</sequence>
<dbReference type="Proteomes" id="UP000316781">
    <property type="component" value="Unassembled WGS sequence"/>
</dbReference>
<protein>
    <recommendedName>
        <fullName evidence="5">Glycine zipper domain-containing protein</fullName>
    </recommendedName>
</protein>
<feature type="chain" id="PRO_5021873054" description="Glycine zipper domain-containing protein" evidence="2">
    <location>
        <begin position="21"/>
        <end position="81"/>
    </location>
</feature>
<reference evidence="3 4" key="1">
    <citation type="submission" date="2019-07" db="EMBL/GenBank/DDBJ databases">
        <title>Ln-dependent methylotrophs.</title>
        <authorList>
            <person name="Tani A."/>
        </authorList>
    </citation>
    <scope>NUCLEOTIDE SEQUENCE [LARGE SCALE GENOMIC DNA]</scope>
    <source>
        <strain evidence="3 4">SM89A</strain>
    </source>
</reference>
<evidence type="ECO:0008006" key="5">
    <source>
        <dbReference type="Google" id="ProtNLM"/>
    </source>
</evidence>
<organism evidence="3 4">
    <name type="scientific">Methylosinus sporium</name>
    <dbReference type="NCBI Taxonomy" id="428"/>
    <lineage>
        <taxon>Bacteria</taxon>
        <taxon>Pseudomonadati</taxon>
        <taxon>Pseudomonadota</taxon>
        <taxon>Alphaproteobacteria</taxon>
        <taxon>Hyphomicrobiales</taxon>
        <taxon>Methylocystaceae</taxon>
        <taxon>Methylosinus</taxon>
    </lineage>
</organism>
<feature type="transmembrane region" description="Helical" evidence="1">
    <location>
        <begin position="30"/>
        <end position="57"/>
    </location>
</feature>
<comment type="caution">
    <text evidence="3">The sequence shown here is derived from an EMBL/GenBank/DDBJ whole genome shotgun (WGS) entry which is preliminary data.</text>
</comment>
<gene>
    <name evidence="3" type="ORF">FM996_18420</name>
</gene>
<keyword evidence="1" id="KW-0472">Membrane</keyword>
<evidence type="ECO:0000313" key="4">
    <source>
        <dbReference type="Proteomes" id="UP000316781"/>
    </source>
</evidence>
<evidence type="ECO:0000256" key="2">
    <source>
        <dbReference type="SAM" id="SignalP"/>
    </source>
</evidence>
<keyword evidence="2" id="KW-0732">Signal</keyword>
<accession>A0A549SFU7</accession>
<dbReference type="AlphaFoldDB" id="A0A549SFU7"/>
<keyword evidence="1" id="KW-1133">Transmembrane helix</keyword>